<dbReference type="InterPro" id="IPR005135">
    <property type="entry name" value="Endo/exonuclease/phosphatase"/>
</dbReference>
<dbReference type="EMBL" id="BPLR01015595">
    <property type="protein sequence ID" value="GIY77257.1"/>
    <property type="molecule type" value="Genomic_DNA"/>
</dbReference>
<accession>A0AAV4W3F0</accession>
<dbReference type="AlphaFoldDB" id="A0AAV4W3F0"/>
<comment type="caution">
    <text evidence="2">The sequence shown here is derived from an EMBL/GenBank/DDBJ whole genome shotgun (WGS) entry which is preliminary data.</text>
</comment>
<dbReference type="Proteomes" id="UP001054945">
    <property type="component" value="Unassembled WGS sequence"/>
</dbReference>
<protein>
    <recommendedName>
        <fullName evidence="1">Endonuclease/exonuclease/phosphatase domain-containing protein</fullName>
    </recommendedName>
</protein>
<organism evidence="2 3">
    <name type="scientific">Caerostris extrusa</name>
    <name type="common">Bark spider</name>
    <name type="synonym">Caerostris bankana</name>
    <dbReference type="NCBI Taxonomy" id="172846"/>
    <lineage>
        <taxon>Eukaryota</taxon>
        <taxon>Metazoa</taxon>
        <taxon>Ecdysozoa</taxon>
        <taxon>Arthropoda</taxon>
        <taxon>Chelicerata</taxon>
        <taxon>Arachnida</taxon>
        <taxon>Araneae</taxon>
        <taxon>Araneomorphae</taxon>
        <taxon>Entelegynae</taxon>
        <taxon>Araneoidea</taxon>
        <taxon>Araneidae</taxon>
        <taxon>Caerostris</taxon>
    </lineage>
</organism>
<reference evidence="2 3" key="1">
    <citation type="submission" date="2021-06" db="EMBL/GenBank/DDBJ databases">
        <title>Caerostris extrusa draft genome.</title>
        <authorList>
            <person name="Kono N."/>
            <person name="Arakawa K."/>
        </authorList>
    </citation>
    <scope>NUCLEOTIDE SEQUENCE [LARGE SCALE GENOMIC DNA]</scope>
</reference>
<dbReference type="Pfam" id="PF14529">
    <property type="entry name" value="Exo_endo_phos_2"/>
    <property type="match status" value="1"/>
</dbReference>
<feature type="domain" description="Endonuclease/exonuclease/phosphatase" evidence="1">
    <location>
        <begin position="12"/>
        <end position="101"/>
    </location>
</feature>
<dbReference type="SUPFAM" id="SSF56219">
    <property type="entry name" value="DNase I-like"/>
    <property type="match status" value="1"/>
</dbReference>
<evidence type="ECO:0000313" key="2">
    <source>
        <dbReference type="EMBL" id="GIY77257.1"/>
    </source>
</evidence>
<dbReference type="InterPro" id="IPR036691">
    <property type="entry name" value="Endo/exonu/phosph_ase_sf"/>
</dbReference>
<dbReference type="GO" id="GO:0003824">
    <property type="term" value="F:catalytic activity"/>
    <property type="evidence" value="ECO:0007669"/>
    <property type="project" value="InterPro"/>
</dbReference>
<gene>
    <name evidence="2" type="ORF">CEXT_529471</name>
</gene>
<evidence type="ECO:0000259" key="1">
    <source>
        <dbReference type="Pfam" id="PF14529"/>
    </source>
</evidence>
<evidence type="ECO:0000313" key="3">
    <source>
        <dbReference type="Proteomes" id="UP001054945"/>
    </source>
</evidence>
<proteinExistence type="predicted"/>
<keyword evidence="3" id="KW-1185">Reference proteome</keyword>
<dbReference type="Gene3D" id="3.60.10.10">
    <property type="entry name" value="Endonuclease/exonuclease/phosphatase"/>
    <property type="match status" value="1"/>
</dbReference>
<sequence length="107" mass="12201">MIELKLENTPPITFVSTYLKSQYTTAACLKKLIEANKNTILAGDFNASHTSWNSPRNSWRGILLNKFLKTRKDVKILAPHTHTHISTQARYGKSVIDFALLRNIPYN</sequence>
<name>A0AAV4W3F0_CAEEX</name>